<dbReference type="EMBL" id="JBHLUX010000039">
    <property type="protein sequence ID" value="MFC0472142.1"/>
    <property type="molecule type" value="Genomic_DNA"/>
</dbReference>
<protein>
    <submittedName>
        <fullName evidence="2">Alpha/beta hydrolase family protein</fullName>
        <ecNumber evidence="2">3.4.-.-</ecNumber>
    </submittedName>
</protein>
<proteinExistence type="predicted"/>
<feature type="domain" description="Peptidase S9 prolyl oligopeptidase catalytic" evidence="1">
    <location>
        <begin position="10"/>
        <end position="72"/>
    </location>
</feature>
<keyword evidence="3" id="KW-1185">Reference proteome</keyword>
<dbReference type="RefSeq" id="WP_335960688.1">
    <property type="nucleotide sequence ID" value="NZ_JAXBLX010000011.1"/>
</dbReference>
<sequence length="74" mass="8571">MELWDTAMVKPLLVLQGENDPRFLKIKSDEIVEVTRKNQVPVDYIVFKGEGYGLDKKHNQLKANKAILTFLDMH</sequence>
<keyword evidence="2" id="KW-0378">Hydrolase</keyword>
<dbReference type="Proteomes" id="UP001589838">
    <property type="component" value="Unassembled WGS sequence"/>
</dbReference>
<dbReference type="EC" id="3.4.-.-" evidence="2"/>
<organism evidence="2 3">
    <name type="scientific">Halalkalibacter kiskunsagensis</name>
    <dbReference type="NCBI Taxonomy" id="1548599"/>
    <lineage>
        <taxon>Bacteria</taxon>
        <taxon>Bacillati</taxon>
        <taxon>Bacillota</taxon>
        <taxon>Bacilli</taxon>
        <taxon>Bacillales</taxon>
        <taxon>Bacillaceae</taxon>
        <taxon>Halalkalibacter</taxon>
    </lineage>
</organism>
<dbReference type="InterPro" id="IPR029058">
    <property type="entry name" value="AB_hydrolase_fold"/>
</dbReference>
<evidence type="ECO:0000313" key="3">
    <source>
        <dbReference type="Proteomes" id="UP001589838"/>
    </source>
</evidence>
<name>A0ABV6KGQ0_9BACI</name>
<comment type="caution">
    <text evidence="2">The sequence shown here is derived from an EMBL/GenBank/DDBJ whole genome shotgun (WGS) entry which is preliminary data.</text>
</comment>
<dbReference type="Gene3D" id="3.40.50.1820">
    <property type="entry name" value="alpha/beta hydrolase"/>
    <property type="match status" value="1"/>
</dbReference>
<dbReference type="Pfam" id="PF00326">
    <property type="entry name" value="Peptidase_S9"/>
    <property type="match status" value="1"/>
</dbReference>
<evidence type="ECO:0000259" key="1">
    <source>
        <dbReference type="Pfam" id="PF00326"/>
    </source>
</evidence>
<dbReference type="InterPro" id="IPR001375">
    <property type="entry name" value="Peptidase_S9_cat"/>
</dbReference>
<evidence type="ECO:0000313" key="2">
    <source>
        <dbReference type="EMBL" id="MFC0472142.1"/>
    </source>
</evidence>
<dbReference type="GO" id="GO:0016787">
    <property type="term" value="F:hydrolase activity"/>
    <property type="evidence" value="ECO:0007669"/>
    <property type="project" value="UniProtKB-KW"/>
</dbReference>
<reference evidence="2 3" key="1">
    <citation type="submission" date="2024-09" db="EMBL/GenBank/DDBJ databases">
        <authorList>
            <person name="Sun Q."/>
            <person name="Mori K."/>
        </authorList>
    </citation>
    <scope>NUCLEOTIDE SEQUENCE [LARGE SCALE GENOMIC DNA]</scope>
    <source>
        <strain evidence="2 3">NCAIM B.02610</strain>
    </source>
</reference>
<gene>
    <name evidence="2" type="ORF">ACFFHM_16945</name>
</gene>
<dbReference type="SUPFAM" id="SSF53474">
    <property type="entry name" value="alpha/beta-Hydrolases"/>
    <property type="match status" value="1"/>
</dbReference>
<accession>A0ABV6KGQ0</accession>